<feature type="domain" description="Transcriptional regulator AbiEi antitoxin N-terminal" evidence="1">
    <location>
        <begin position="1"/>
        <end position="93"/>
    </location>
</feature>
<dbReference type="InterPro" id="IPR021561">
    <property type="entry name" value="AbiEi_3"/>
</dbReference>
<gene>
    <name evidence="2" type="ORF">CAB17_15925</name>
</gene>
<evidence type="ECO:0000313" key="2">
    <source>
        <dbReference type="EMBL" id="AUH73374.1"/>
    </source>
</evidence>
<proteinExistence type="predicted"/>
<accession>A0A2H5FP71</accession>
<dbReference type="InterPro" id="IPR033455">
    <property type="entry name" value="AbiEi_3_N"/>
</dbReference>
<protein>
    <recommendedName>
        <fullName evidence="1">Transcriptional regulator AbiEi antitoxin N-terminal domain-containing protein</fullName>
    </recommendedName>
</protein>
<sequence>MSSKINWLLNNIASGEILLQSWLSSHGITPQLARKYCQSQWLVKLGVGVYYRAGRKPEWQNAVYCLQNQSRSMIHLAGLTSLTQQGKAHYLQLTAQSIWINVQAKTILPKWFKTFPELAIFSNPAPRWEIIKTSKLNTLDDSDLITIEVDGVNLKASNQELAAFEVLEAVPSTLSFEHAAELFQGLVNLSPRRIEAILKRSGSIQTNRLFLFFGHFYKHPWVKRLNESSINLGAGKRQIVQDGKLEKQYQITVPEQFISSEQI</sequence>
<dbReference type="Proteomes" id="UP000234343">
    <property type="component" value="Chromosome"/>
</dbReference>
<organism evidence="2 3">
    <name type="scientific">Legionella sainthelensi</name>
    <dbReference type="NCBI Taxonomy" id="28087"/>
    <lineage>
        <taxon>Bacteria</taxon>
        <taxon>Pseudomonadati</taxon>
        <taxon>Pseudomonadota</taxon>
        <taxon>Gammaproteobacteria</taxon>
        <taxon>Legionellales</taxon>
        <taxon>Legionellaceae</taxon>
        <taxon>Legionella</taxon>
    </lineage>
</organism>
<dbReference type="Pfam" id="PF17194">
    <property type="entry name" value="AbiEi_3_N"/>
    <property type="match status" value="1"/>
</dbReference>
<dbReference type="Pfam" id="PF11459">
    <property type="entry name" value="AbiEi_3"/>
    <property type="match status" value="1"/>
</dbReference>
<reference evidence="2 3" key="1">
    <citation type="submission" date="2017-12" db="EMBL/GenBank/DDBJ databases">
        <title>Legionella sainthelensi LA01-117, whole genome sequence of a clinical isolate from New Zealand.</title>
        <authorList>
            <person name="Cree S.L."/>
            <person name="Slow S."/>
            <person name="Kennedy M.A."/>
            <person name="Murdoch D.R."/>
            <person name="Biggs P.J."/>
            <person name="Anderson T."/>
        </authorList>
    </citation>
    <scope>NUCLEOTIDE SEQUENCE [LARGE SCALE GENOMIC DNA]</scope>
    <source>
        <strain evidence="2 3">LA01-117</strain>
    </source>
</reference>
<dbReference type="AlphaFoldDB" id="A0A2H5FP71"/>
<keyword evidence="3" id="KW-1185">Reference proteome</keyword>
<dbReference type="KEGG" id="lsh:CAB17_15925"/>
<name>A0A2H5FP71_9GAMM</name>
<dbReference type="EMBL" id="CP025491">
    <property type="protein sequence ID" value="AUH73374.1"/>
    <property type="molecule type" value="Genomic_DNA"/>
</dbReference>
<dbReference type="RefSeq" id="WP_101900898.1">
    <property type="nucleotide sequence ID" value="NZ_CP025491.2"/>
</dbReference>
<evidence type="ECO:0000259" key="1">
    <source>
        <dbReference type="Pfam" id="PF17194"/>
    </source>
</evidence>
<evidence type="ECO:0000313" key="3">
    <source>
        <dbReference type="Proteomes" id="UP000234343"/>
    </source>
</evidence>